<comment type="caution">
    <text evidence="3">The sequence shown here is derived from an EMBL/GenBank/DDBJ whole genome shotgun (WGS) entry which is preliminary data.</text>
</comment>
<keyword evidence="4" id="KW-1185">Reference proteome</keyword>
<dbReference type="PROSITE" id="PS00134">
    <property type="entry name" value="TRYPSIN_HIS"/>
    <property type="match status" value="1"/>
</dbReference>
<dbReference type="PROSITE" id="PS50240">
    <property type="entry name" value="TRYPSIN_DOM"/>
    <property type="match status" value="1"/>
</dbReference>
<dbReference type="SUPFAM" id="SSF50494">
    <property type="entry name" value="Trypsin-like serine proteases"/>
    <property type="match status" value="1"/>
</dbReference>
<dbReference type="Gene3D" id="2.40.10.10">
    <property type="entry name" value="Trypsin-like serine proteases"/>
    <property type="match status" value="1"/>
</dbReference>
<dbReference type="AlphaFoldDB" id="A0AAV5X1G1"/>
<feature type="non-terminal residue" evidence="3">
    <location>
        <position position="129"/>
    </location>
</feature>
<accession>A0AAV5X1G1</accession>
<dbReference type="InterPro" id="IPR001254">
    <property type="entry name" value="Trypsin_dom"/>
</dbReference>
<organism evidence="3 4">
    <name type="scientific">Pristionchus fissidentatus</name>
    <dbReference type="NCBI Taxonomy" id="1538716"/>
    <lineage>
        <taxon>Eukaryota</taxon>
        <taxon>Metazoa</taxon>
        <taxon>Ecdysozoa</taxon>
        <taxon>Nematoda</taxon>
        <taxon>Chromadorea</taxon>
        <taxon>Rhabditida</taxon>
        <taxon>Rhabditina</taxon>
        <taxon>Diplogasteromorpha</taxon>
        <taxon>Diplogasteroidea</taxon>
        <taxon>Neodiplogasteridae</taxon>
        <taxon>Pristionchus</taxon>
    </lineage>
</organism>
<gene>
    <name evidence="3" type="ORF">PFISCL1PPCAC_27670</name>
</gene>
<reference evidence="3" key="1">
    <citation type="submission" date="2023-10" db="EMBL/GenBank/DDBJ databases">
        <title>Genome assembly of Pristionchus species.</title>
        <authorList>
            <person name="Yoshida K."/>
            <person name="Sommer R.J."/>
        </authorList>
    </citation>
    <scope>NUCLEOTIDE SEQUENCE</scope>
    <source>
        <strain evidence="3">RS5133</strain>
    </source>
</reference>
<dbReference type="FunFam" id="2.40.10.10:FF:000068">
    <property type="entry name" value="transmembrane protease serine 2"/>
    <property type="match status" value="1"/>
</dbReference>
<dbReference type="Proteomes" id="UP001432322">
    <property type="component" value="Unassembled WGS sequence"/>
</dbReference>
<feature type="domain" description="Peptidase S1" evidence="2">
    <location>
        <begin position="1"/>
        <end position="129"/>
    </location>
</feature>
<evidence type="ECO:0000313" key="3">
    <source>
        <dbReference type="EMBL" id="GMT36373.1"/>
    </source>
</evidence>
<dbReference type="InterPro" id="IPR009003">
    <property type="entry name" value="Peptidase_S1_PA"/>
</dbReference>
<dbReference type="Pfam" id="PF00089">
    <property type="entry name" value="Trypsin"/>
    <property type="match status" value="1"/>
</dbReference>
<evidence type="ECO:0000256" key="1">
    <source>
        <dbReference type="ARBA" id="ARBA00023157"/>
    </source>
</evidence>
<dbReference type="InterPro" id="IPR043504">
    <property type="entry name" value="Peptidase_S1_PA_chymotrypsin"/>
</dbReference>
<sequence length="129" mass="14272">GKWPWQVNLVITFPVLNETTMEMELVESACGGTVIGDRYILTAAHCIPPQSVILVYSGIIRGNRDDTDITEKKVISRVLYAIRHPDYDDNGSTANDIGILELEEPLLFDESVSPLCLPNNDQSIPDDGQ</sequence>
<dbReference type="EMBL" id="BTSY01000007">
    <property type="protein sequence ID" value="GMT36373.1"/>
    <property type="molecule type" value="Genomic_DNA"/>
</dbReference>
<protein>
    <recommendedName>
        <fullName evidence="2">Peptidase S1 domain-containing protein</fullName>
    </recommendedName>
</protein>
<dbReference type="PANTHER" id="PTHR24253">
    <property type="entry name" value="TRANSMEMBRANE PROTEASE SERINE"/>
    <property type="match status" value="1"/>
</dbReference>
<evidence type="ECO:0000259" key="2">
    <source>
        <dbReference type="PROSITE" id="PS50240"/>
    </source>
</evidence>
<proteinExistence type="predicted"/>
<keyword evidence="1" id="KW-1015">Disulfide bond</keyword>
<dbReference type="InterPro" id="IPR018114">
    <property type="entry name" value="TRYPSIN_HIS"/>
</dbReference>
<feature type="non-terminal residue" evidence="3">
    <location>
        <position position="1"/>
    </location>
</feature>
<dbReference type="GO" id="GO:0004252">
    <property type="term" value="F:serine-type endopeptidase activity"/>
    <property type="evidence" value="ECO:0007669"/>
    <property type="project" value="InterPro"/>
</dbReference>
<dbReference type="PANTHER" id="PTHR24253:SF103">
    <property type="entry name" value="TRANSMEMBRANE PROTEASE SERINE 7"/>
    <property type="match status" value="1"/>
</dbReference>
<name>A0AAV5X1G1_9BILA</name>
<dbReference type="GO" id="GO:0006508">
    <property type="term" value="P:proteolysis"/>
    <property type="evidence" value="ECO:0007669"/>
    <property type="project" value="InterPro"/>
</dbReference>
<dbReference type="PRINTS" id="PR00722">
    <property type="entry name" value="CHYMOTRYPSIN"/>
</dbReference>
<evidence type="ECO:0000313" key="4">
    <source>
        <dbReference type="Proteomes" id="UP001432322"/>
    </source>
</evidence>
<dbReference type="InterPro" id="IPR001314">
    <property type="entry name" value="Peptidase_S1A"/>
</dbReference>